<evidence type="ECO:0000259" key="17">
    <source>
        <dbReference type="Pfam" id="PF08245"/>
    </source>
</evidence>
<evidence type="ECO:0000256" key="12">
    <source>
        <dbReference type="ARBA" id="ARBA00023316"/>
    </source>
</evidence>
<name>A0A538SKH6_UNCEI</name>
<dbReference type="InterPro" id="IPR004101">
    <property type="entry name" value="Mur_ligase_C"/>
</dbReference>
<dbReference type="Pfam" id="PF01225">
    <property type="entry name" value="Mur_ligase"/>
    <property type="match status" value="1"/>
</dbReference>
<evidence type="ECO:0000313" key="18">
    <source>
        <dbReference type="EMBL" id="TMQ51869.1"/>
    </source>
</evidence>
<keyword evidence="12 14" id="KW-0961">Cell wall biogenesis/degradation</keyword>
<keyword evidence="10 14" id="KW-0573">Peptidoglycan synthesis</keyword>
<dbReference type="InterPro" id="IPR036615">
    <property type="entry name" value="Mur_ligase_C_dom_sf"/>
</dbReference>
<accession>A0A538SKH6</accession>
<keyword evidence="9 14" id="KW-0133">Cell shape</keyword>
<evidence type="ECO:0000256" key="3">
    <source>
        <dbReference type="ARBA" id="ARBA00012211"/>
    </source>
</evidence>
<dbReference type="GO" id="GO:0071555">
    <property type="term" value="P:cell wall organization"/>
    <property type="evidence" value="ECO:0007669"/>
    <property type="project" value="UniProtKB-KW"/>
</dbReference>
<comment type="subcellular location">
    <subcellularLocation>
        <location evidence="1 14">Cytoplasm</location>
    </subcellularLocation>
</comment>
<gene>
    <name evidence="14" type="primary">murC</name>
    <name evidence="18" type="ORF">E6K73_04450</name>
</gene>
<evidence type="ECO:0000256" key="8">
    <source>
        <dbReference type="ARBA" id="ARBA00022840"/>
    </source>
</evidence>
<dbReference type="EC" id="6.3.2.8" evidence="3 14"/>
<dbReference type="Pfam" id="PF02875">
    <property type="entry name" value="Mur_ligase_C"/>
    <property type="match status" value="1"/>
</dbReference>
<dbReference type="InterPro" id="IPR050061">
    <property type="entry name" value="MurCDEF_pg_biosynth"/>
</dbReference>
<dbReference type="UniPathway" id="UPA00219"/>
<dbReference type="GO" id="GO:0051301">
    <property type="term" value="P:cell division"/>
    <property type="evidence" value="ECO:0007669"/>
    <property type="project" value="UniProtKB-KW"/>
</dbReference>
<dbReference type="PANTHER" id="PTHR43445">
    <property type="entry name" value="UDP-N-ACETYLMURAMATE--L-ALANINE LIGASE-RELATED"/>
    <property type="match status" value="1"/>
</dbReference>
<comment type="caution">
    <text evidence="18">The sequence shown here is derived from an EMBL/GenBank/DDBJ whole genome shotgun (WGS) entry which is preliminary data.</text>
</comment>
<dbReference type="EMBL" id="VBOT01000052">
    <property type="protein sequence ID" value="TMQ51869.1"/>
    <property type="molecule type" value="Genomic_DNA"/>
</dbReference>
<keyword evidence="11 14" id="KW-0131">Cell cycle</keyword>
<dbReference type="GO" id="GO:0005524">
    <property type="term" value="F:ATP binding"/>
    <property type="evidence" value="ECO:0007669"/>
    <property type="project" value="UniProtKB-UniRule"/>
</dbReference>
<dbReference type="PANTHER" id="PTHR43445:SF3">
    <property type="entry name" value="UDP-N-ACETYLMURAMATE--L-ALANINE LIGASE"/>
    <property type="match status" value="1"/>
</dbReference>
<evidence type="ECO:0000256" key="14">
    <source>
        <dbReference type="HAMAP-Rule" id="MF_00046"/>
    </source>
</evidence>
<evidence type="ECO:0000256" key="4">
    <source>
        <dbReference type="ARBA" id="ARBA00022490"/>
    </source>
</evidence>
<dbReference type="Gene3D" id="3.90.190.20">
    <property type="entry name" value="Mur ligase, C-terminal domain"/>
    <property type="match status" value="1"/>
</dbReference>
<dbReference type="AlphaFoldDB" id="A0A538SKH6"/>
<evidence type="ECO:0000256" key="10">
    <source>
        <dbReference type="ARBA" id="ARBA00022984"/>
    </source>
</evidence>
<keyword evidence="8 14" id="KW-0067">ATP-binding</keyword>
<dbReference type="InterPro" id="IPR036565">
    <property type="entry name" value="Mur-like_cat_sf"/>
</dbReference>
<dbReference type="SUPFAM" id="SSF53244">
    <property type="entry name" value="MurD-like peptide ligases, peptide-binding domain"/>
    <property type="match status" value="1"/>
</dbReference>
<dbReference type="Proteomes" id="UP000320184">
    <property type="component" value="Unassembled WGS sequence"/>
</dbReference>
<evidence type="ECO:0000256" key="7">
    <source>
        <dbReference type="ARBA" id="ARBA00022741"/>
    </source>
</evidence>
<comment type="similarity">
    <text evidence="14">Belongs to the MurCDEF family.</text>
</comment>
<dbReference type="GO" id="GO:0005737">
    <property type="term" value="C:cytoplasm"/>
    <property type="evidence" value="ECO:0007669"/>
    <property type="project" value="UniProtKB-SubCell"/>
</dbReference>
<comment type="pathway">
    <text evidence="2 14">Cell wall biogenesis; peptidoglycan biosynthesis.</text>
</comment>
<feature type="domain" description="Mur ligase C-terminal" evidence="16">
    <location>
        <begin position="311"/>
        <end position="440"/>
    </location>
</feature>
<evidence type="ECO:0000256" key="6">
    <source>
        <dbReference type="ARBA" id="ARBA00022618"/>
    </source>
</evidence>
<evidence type="ECO:0000256" key="5">
    <source>
        <dbReference type="ARBA" id="ARBA00022598"/>
    </source>
</evidence>
<reference evidence="18 19" key="1">
    <citation type="journal article" date="2019" name="Nat. Microbiol.">
        <title>Mediterranean grassland soil C-N compound turnover is dependent on rainfall and depth, and is mediated by genomically divergent microorganisms.</title>
        <authorList>
            <person name="Diamond S."/>
            <person name="Andeer P.F."/>
            <person name="Li Z."/>
            <person name="Crits-Christoph A."/>
            <person name="Burstein D."/>
            <person name="Anantharaman K."/>
            <person name="Lane K.R."/>
            <person name="Thomas B.C."/>
            <person name="Pan C."/>
            <person name="Northen T.R."/>
            <person name="Banfield J.F."/>
        </authorList>
    </citation>
    <scope>NUCLEOTIDE SEQUENCE [LARGE SCALE GENOMIC DNA]</scope>
    <source>
        <strain evidence="18">WS_3</strain>
    </source>
</reference>
<keyword evidence="4 14" id="KW-0963">Cytoplasm</keyword>
<feature type="binding site" evidence="14">
    <location>
        <begin position="112"/>
        <end position="118"/>
    </location>
    <ligand>
        <name>ATP</name>
        <dbReference type="ChEBI" id="CHEBI:30616"/>
    </ligand>
</feature>
<sequence>MYGRTHRIHFIGVGGVGMSGIAEVLLNMGYTVSGSDLRAGESTERLVRLGGRVFIGHAPSNVEGAQVVVFSTAVPKDNPELVAARGLGLPVISRAEMLGELMRMKYGVAVGGSHGKTTTTSMIAAVLARGGLDPTIVVGGRLHALGSNARLGHGQFLVAEADESDGSFLRLSPAVTVITNVDREHLDHFGSLEELRQAFVYFANRVPFYGVTVLCGDDPEVRRILPRVGKRHLIYGTRPEVEIRASEVRLLPQGSRFRVEASGAELGEIELRIPGRHNVLNALAAVAVGLEVEVGFEHVAEALAGFAGVSRRFEIRGECAGVRVVDDYGHHPTEILATLSAARGLSERVLVIFQPHRYTRTAVLTREFGAAFGDAARVWVLDVYGAGEPPIPGVSGASVVEMAREQGFEQVGYAPDASRAAEEAAAEARPGDLVLTLGAGDVWKLGERVLEHLRRQAMVEERR</sequence>
<keyword evidence="6 14" id="KW-0132">Cell division</keyword>
<evidence type="ECO:0000256" key="11">
    <source>
        <dbReference type="ARBA" id="ARBA00023306"/>
    </source>
</evidence>
<evidence type="ECO:0000313" key="19">
    <source>
        <dbReference type="Proteomes" id="UP000320184"/>
    </source>
</evidence>
<dbReference type="SUPFAM" id="SSF53623">
    <property type="entry name" value="MurD-like peptide ligases, catalytic domain"/>
    <property type="match status" value="1"/>
</dbReference>
<comment type="function">
    <text evidence="14">Cell wall formation.</text>
</comment>
<protein>
    <recommendedName>
        <fullName evidence="3 14">UDP-N-acetylmuramate--L-alanine ligase</fullName>
        <ecNumber evidence="3 14">6.3.2.8</ecNumber>
    </recommendedName>
    <alternativeName>
        <fullName evidence="14">UDP-N-acetylmuramoyl-L-alanine synthetase</fullName>
    </alternativeName>
</protein>
<dbReference type="GO" id="GO:0008763">
    <property type="term" value="F:UDP-N-acetylmuramate-L-alanine ligase activity"/>
    <property type="evidence" value="ECO:0007669"/>
    <property type="project" value="UniProtKB-UniRule"/>
</dbReference>
<dbReference type="Gene3D" id="3.40.50.720">
    <property type="entry name" value="NAD(P)-binding Rossmann-like Domain"/>
    <property type="match status" value="1"/>
</dbReference>
<evidence type="ECO:0000256" key="2">
    <source>
        <dbReference type="ARBA" id="ARBA00004752"/>
    </source>
</evidence>
<feature type="domain" description="Mur ligase N-terminal catalytic" evidence="15">
    <location>
        <begin position="7"/>
        <end position="106"/>
    </location>
</feature>
<dbReference type="GO" id="GO:0008360">
    <property type="term" value="P:regulation of cell shape"/>
    <property type="evidence" value="ECO:0007669"/>
    <property type="project" value="UniProtKB-KW"/>
</dbReference>
<feature type="domain" description="Mur ligase central" evidence="17">
    <location>
        <begin position="110"/>
        <end position="288"/>
    </location>
</feature>
<organism evidence="18 19">
    <name type="scientific">Eiseniibacteriota bacterium</name>
    <dbReference type="NCBI Taxonomy" id="2212470"/>
    <lineage>
        <taxon>Bacteria</taxon>
        <taxon>Candidatus Eiseniibacteriota</taxon>
    </lineage>
</organism>
<dbReference type="SUPFAM" id="SSF51984">
    <property type="entry name" value="MurCD N-terminal domain"/>
    <property type="match status" value="1"/>
</dbReference>
<dbReference type="InterPro" id="IPR000713">
    <property type="entry name" value="Mur_ligase_N"/>
</dbReference>
<evidence type="ECO:0000259" key="16">
    <source>
        <dbReference type="Pfam" id="PF02875"/>
    </source>
</evidence>
<proteinExistence type="inferred from homology"/>
<evidence type="ECO:0000259" key="15">
    <source>
        <dbReference type="Pfam" id="PF01225"/>
    </source>
</evidence>
<dbReference type="GO" id="GO:0009252">
    <property type="term" value="P:peptidoglycan biosynthetic process"/>
    <property type="evidence" value="ECO:0007669"/>
    <property type="project" value="UniProtKB-UniRule"/>
</dbReference>
<dbReference type="Gene3D" id="3.40.1190.10">
    <property type="entry name" value="Mur-like, catalytic domain"/>
    <property type="match status" value="1"/>
</dbReference>
<comment type="catalytic activity">
    <reaction evidence="13 14">
        <text>UDP-N-acetyl-alpha-D-muramate + L-alanine + ATP = UDP-N-acetyl-alpha-D-muramoyl-L-alanine + ADP + phosphate + H(+)</text>
        <dbReference type="Rhea" id="RHEA:23372"/>
        <dbReference type="ChEBI" id="CHEBI:15378"/>
        <dbReference type="ChEBI" id="CHEBI:30616"/>
        <dbReference type="ChEBI" id="CHEBI:43474"/>
        <dbReference type="ChEBI" id="CHEBI:57972"/>
        <dbReference type="ChEBI" id="CHEBI:70757"/>
        <dbReference type="ChEBI" id="CHEBI:83898"/>
        <dbReference type="ChEBI" id="CHEBI:456216"/>
        <dbReference type="EC" id="6.3.2.8"/>
    </reaction>
</comment>
<keyword evidence="7 14" id="KW-0547">Nucleotide-binding</keyword>
<keyword evidence="5 14" id="KW-0436">Ligase</keyword>
<dbReference type="HAMAP" id="MF_00046">
    <property type="entry name" value="MurC"/>
    <property type="match status" value="1"/>
</dbReference>
<dbReference type="InterPro" id="IPR005758">
    <property type="entry name" value="UDP-N-AcMur_Ala_ligase_MurC"/>
</dbReference>
<evidence type="ECO:0000256" key="1">
    <source>
        <dbReference type="ARBA" id="ARBA00004496"/>
    </source>
</evidence>
<dbReference type="NCBIfam" id="TIGR01082">
    <property type="entry name" value="murC"/>
    <property type="match status" value="1"/>
</dbReference>
<dbReference type="InterPro" id="IPR013221">
    <property type="entry name" value="Mur_ligase_cen"/>
</dbReference>
<evidence type="ECO:0000256" key="9">
    <source>
        <dbReference type="ARBA" id="ARBA00022960"/>
    </source>
</evidence>
<dbReference type="Pfam" id="PF08245">
    <property type="entry name" value="Mur_ligase_M"/>
    <property type="match status" value="1"/>
</dbReference>
<evidence type="ECO:0000256" key="13">
    <source>
        <dbReference type="ARBA" id="ARBA00047833"/>
    </source>
</evidence>